<dbReference type="AlphaFoldDB" id="A0A2H2ZWM6"/>
<protein>
    <recommendedName>
        <fullName evidence="1">F-box domain-containing protein</fullName>
    </recommendedName>
</protein>
<dbReference type="InterPro" id="IPR036047">
    <property type="entry name" value="F-box-like_dom_sf"/>
</dbReference>
<dbReference type="CDD" id="cd09917">
    <property type="entry name" value="F-box_SF"/>
    <property type="match status" value="1"/>
</dbReference>
<dbReference type="EMBL" id="LFMI01000426">
    <property type="protein sequence ID" value="OTA03644.1"/>
    <property type="molecule type" value="Genomic_DNA"/>
</dbReference>
<dbReference type="SUPFAM" id="SSF81383">
    <property type="entry name" value="F-box domain"/>
    <property type="match status" value="1"/>
</dbReference>
<sequence length="680" mass="77861">MAMNITPDVGRSMMDAIAAGRAKYVEQRYRQALASFTEAIKHCPCEVAKRKRKREELEDLENPELPDHTRALLASLMATRARPPPLECLNPLHLQALNYRSGTFEKVPDLRRAQADARRMMDIAPRSPEGYLRAAKLLRAENKSLEAFNVLTEGILSCLEGPFEPEHLRILDRARNPLKLKYAKVDPLGSFLSLSWMSTAHLPLELIWNIFGRMDLAALCHCLRVSKSWRRLLAGPASVPYWRSLLFTGASNPRKPVPVRALRRLLSYSSNDIRELLVEDGRRFVLDRRKFDIILKAGTKLEHLEISNPSDALIVTQVPKHLKHLKLDGFQRFFKSHHTGNDPYRAMLLAVAPTLETLDLAGIPRQWFTDAQIPMMPNLKHLRLSKGREQPWALSVVHLLRSTPNLEQLHVEDINLNCILSQDESFDIYCLPNLKALTIVDTKAYPSQTHYQQLAWNHNVAALEAYRHLTVLNAGRNLRVLDVHYGWDYTGLNLEATDIFGHMHGNPAYEYANLEEFRATKLVVSPQVAQDLFEGPIRAGKLHSFDIVFPLPKFREPLGESSAEHIKKYQWLEGAESIRSIGLYDFHFKSYIYMADHPLINFLNKLPCLEEVRITSNHFDTSDFIVTLRDILNLVKLKSAYIPQISGMAFERIRELAKQKGVDLVWEKRLPKWPLVLKGD</sequence>
<organism evidence="2 3">
    <name type="scientific">Trichoderma parareesei</name>
    <name type="common">Filamentous fungus</name>
    <dbReference type="NCBI Taxonomy" id="858221"/>
    <lineage>
        <taxon>Eukaryota</taxon>
        <taxon>Fungi</taxon>
        <taxon>Dikarya</taxon>
        <taxon>Ascomycota</taxon>
        <taxon>Pezizomycotina</taxon>
        <taxon>Sordariomycetes</taxon>
        <taxon>Hypocreomycetidae</taxon>
        <taxon>Hypocreales</taxon>
        <taxon>Hypocreaceae</taxon>
        <taxon>Trichoderma</taxon>
    </lineage>
</organism>
<dbReference type="SUPFAM" id="SSF52047">
    <property type="entry name" value="RNI-like"/>
    <property type="match status" value="1"/>
</dbReference>
<dbReference type="Gene3D" id="1.20.1280.50">
    <property type="match status" value="1"/>
</dbReference>
<dbReference type="InterPro" id="IPR032675">
    <property type="entry name" value="LRR_dom_sf"/>
</dbReference>
<dbReference type="Proteomes" id="UP000219286">
    <property type="component" value="Unassembled WGS sequence"/>
</dbReference>
<name>A0A2H2ZWM6_TRIPA</name>
<dbReference type="PROSITE" id="PS50181">
    <property type="entry name" value="FBOX"/>
    <property type="match status" value="1"/>
</dbReference>
<dbReference type="SUPFAM" id="SSF48452">
    <property type="entry name" value="TPR-like"/>
    <property type="match status" value="1"/>
</dbReference>
<dbReference type="Gene3D" id="3.80.10.10">
    <property type="entry name" value="Ribonuclease Inhibitor"/>
    <property type="match status" value="1"/>
</dbReference>
<dbReference type="InterPro" id="IPR011990">
    <property type="entry name" value="TPR-like_helical_dom_sf"/>
</dbReference>
<keyword evidence="3" id="KW-1185">Reference proteome</keyword>
<feature type="domain" description="F-box" evidence="1">
    <location>
        <begin position="196"/>
        <end position="245"/>
    </location>
</feature>
<evidence type="ECO:0000313" key="3">
    <source>
        <dbReference type="Proteomes" id="UP000219286"/>
    </source>
</evidence>
<reference evidence="2 3" key="1">
    <citation type="journal article" date="2015" name="Genome Announc.">
        <title>Genome sequence and annotation of Trichoderma parareesei, the ancestor of the cellulase producer Trichoderma reesei.</title>
        <authorList>
            <person name="Yang D."/>
            <person name="Pomraning K."/>
            <person name="Kopchinskiy A."/>
            <person name="Karimi Aghcheh R."/>
            <person name="Atanasova L."/>
            <person name="Chenthamara K."/>
            <person name="Baker S.E."/>
            <person name="Zhang R."/>
            <person name="Shen Q."/>
            <person name="Freitag M."/>
            <person name="Kubicek C.P."/>
            <person name="Druzhinina I.S."/>
        </authorList>
    </citation>
    <scope>NUCLEOTIDE SEQUENCE [LARGE SCALE GENOMIC DNA]</scope>
    <source>
        <strain evidence="2 3">CBS 125925</strain>
    </source>
</reference>
<gene>
    <name evidence="2" type="ORF">A9Z42_0040940</name>
</gene>
<evidence type="ECO:0000259" key="1">
    <source>
        <dbReference type="PROSITE" id="PS50181"/>
    </source>
</evidence>
<dbReference type="Gene3D" id="1.25.40.10">
    <property type="entry name" value="Tetratricopeptide repeat domain"/>
    <property type="match status" value="1"/>
</dbReference>
<comment type="caution">
    <text evidence="2">The sequence shown here is derived from an EMBL/GenBank/DDBJ whole genome shotgun (WGS) entry which is preliminary data.</text>
</comment>
<dbReference type="InterPro" id="IPR001810">
    <property type="entry name" value="F-box_dom"/>
</dbReference>
<accession>A0A2H2ZWM6</accession>
<evidence type="ECO:0000313" key="2">
    <source>
        <dbReference type="EMBL" id="OTA03644.1"/>
    </source>
</evidence>
<proteinExistence type="predicted"/>
<dbReference type="OrthoDB" id="629492at2759"/>
<dbReference type="Pfam" id="PF12937">
    <property type="entry name" value="F-box-like"/>
    <property type="match status" value="1"/>
</dbReference>